<reference evidence="4 5" key="1">
    <citation type="journal article" date="2021" name="Nat. Plants">
        <title>The Taxus genome provides insights into paclitaxel biosynthesis.</title>
        <authorList>
            <person name="Xiong X."/>
            <person name="Gou J."/>
            <person name="Liao Q."/>
            <person name="Li Y."/>
            <person name="Zhou Q."/>
            <person name="Bi G."/>
            <person name="Li C."/>
            <person name="Du R."/>
            <person name="Wang X."/>
            <person name="Sun T."/>
            <person name="Guo L."/>
            <person name="Liang H."/>
            <person name="Lu P."/>
            <person name="Wu Y."/>
            <person name="Zhang Z."/>
            <person name="Ro D.K."/>
            <person name="Shang Y."/>
            <person name="Huang S."/>
            <person name="Yan J."/>
        </authorList>
    </citation>
    <scope>NUCLEOTIDE SEQUENCE [LARGE SCALE GENOMIC DNA]</scope>
    <source>
        <strain evidence="4">Ta-2019</strain>
    </source>
</reference>
<keyword evidence="5" id="KW-1185">Reference proteome</keyword>
<comment type="caution">
    <text evidence="4">The sequence shown here is derived from an EMBL/GenBank/DDBJ whole genome shotgun (WGS) entry which is preliminary data.</text>
</comment>
<dbReference type="PANTHER" id="PTHR31147">
    <property type="entry name" value="ACYL TRANSFERASE 4"/>
    <property type="match status" value="1"/>
</dbReference>
<evidence type="ECO:0000256" key="3">
    <source>
        <dbReference type="ARBA" id="ARBA00023059"/>
    </source>
</evidence>
<dbReference type="AlphaFoldDB" id="A0AA38F8F5"/>
<sequence length="108" mass="12370">MVWVARTRAFQIPHSQNVKIIFPVNMRRSFNPPLLEGYYGNAIGLASATDNVQDLLSGSIFRVAMIIKKEKIFLKENFISRIVTKPIELDVNMKHENVIEVGDWRLLG</sequence>
<feature type="non-terminal residue" evidence="4">
    <location>
        <position position="108"/>
    </location>
</feature>
<dbReference type="Pfam" id="PF02458">
    <property type="entry name" value="Transferase"/>
    <property type="match status" value="1"/>
</dbReference>
<dbReference type="Proteomes" id="UP000824469">
    <property type="component" value="Unassembled WGS sequence"/>
</dbReference>
<accession>A0AA38F8F5</accession>
<proteinExistence type="inferred from homology"/>
<dbReference type="InterPro" id="IPR023213">
    <property type="entry name" value="CAT-like_dom_sf"/>
</dbReference>
<dbReference type="GO" id="GO:0042617">
    <property type="term" value="P:paclitaxel biosynthetic process"/>
    <property type="evidence" value="ECO:0007669"/>
    <property type="project" value="UniProtKB-KW"/>
</dbReference>
<dbReference type="EMBL" id="JAHRHJ020002208">
    <property type="protein sequence ID" value="KAH9292841.1"/>
    <property type="molecule type" value="Genomic_DNA"/>
</dbReference>
<comment type="pathway">
    <text evidence="1">Alkaloid biosynthesis; taxol biosynthesis.</text>
</comment>
<comment type="similarity">
    <text evidence="2">Belongs to the plant acyltransferase family.</text>
</comment>
<gene>
    <name evidence="4" type="ORF">KI387_041973</name>
</gene>
<evidence type="ECO:0000256" key="1">
    <source>
        <dbReference type="ARBA" id="ARBA00005122"/>
    </source>
</evidence>
<protein>
    <submittedName>
        <fullName evidence="4">Uncharacterized protein</fullName>
    </submittedName>
</protein>
<dbReference type="InterPro" id="IPR050898">
    <property type="entry name" value="Plant_acyltransferase"/>
</dbReference>
<keyword evidence="3" id="KW-0876">Taxol biosynthesis</keyword>
<evidence type="ECO:0000313" key="5">
    <source>
        <dbReference type="Proteomes" id="UP000824469"/>
    </source>
</evidence>
<name>A0AA38F8F5_TAXCH</name>
<evidence type="ECO:0000256" key="2">
    <source>
        <dbReference type="ARBA" id="ARBA00009861"/>
    </source>
</evidence>
<organism evidence="4 5">
    <name type="scientific">Taxus chinensis</name>
    <name type="common">Chinese yew</name>
    <name type="synonym">Taxus wallichiana var. chinensis</name>
    <dbReference type="NCBI Taxonomy" id="29808"/>
    <lineage>
        <taxon>Eukaryota</taxon>
        <taxon>Viridiplantae</taxon>
        <taxon>Streptophyta</taxon>
        <taxon>Embryophyta</taxon>
        <taxon>Tracheophyta</taxon>
        <taxon>Spermatophyta</taxon>
        <taxon>Pinopsida</taxon>
        <taxon>Pinidae</taxon>
        <taxon>Conifers II</taxon>
        <taxon>Cupressales</taxon>
        <taxon>Taxaceae</taxon>
        <taxon>Taxus</taxon>
    </lineage>
</organism>
<evidence type="ECO:0000313" key="4">
    <source>
        <dbReference type="EMBL" id="KAH9292841.1"/>
    </source>
</evidence>
<dbReference type="Gene3D" id="3.30.559.10">
    <property type="entry name" value="Chloramphenicol acetyltransferase-like domain"/>
    <property type="match status" value="1"/>
</dbReference>